<accession>S5TLD2</accession>
<sequence length="330" mass="35975">MTPDEEDINRQPVVEMEISSLGLSGSPRLAGGNPVHVEAMIAAQRELPPIVVHRPTMRVIDGAHRIQAALRRGETTIAGRFFDGTEDEAFVLSVWLNVSHGLPLALADRKRAAERIAVSHPQWSDRRVAAVTGISPGTVADIRRRVAGASAPEASRIGQDGRVRPLNCSAGRLLAGQLMTENPNLSLRQVAKAAAISPETARDVRNRLLSGADLVPSRRARDITPTVAESKSGDRRPLNLIRSRGRSGPVPDRSAVVNRLMGDPALRYTDTGRNLLRLLTLHTRWTKEWETIVDNVPPHCADVVADLARQFSDLWADFATRVGPEERAAS</sequence>
<protein>
    <submittedName>
        <fullName evidence="3">Transcriptional regulator</fullName>
    </submittedName>
</protein>
<reference evidence="3" key="1">
    <citation type="journal article" date="2013" name="Proc. Natl. Acad. Sci. U.S.A.">
        <title>Mapping gene clusters within arrayed metagenomic libraries to expand the structural diversity of biomedically relevant natural products.</title>
        <authorList>
            <person name="Owen J.G."/>
            <person name="Reddy B.V."/>
            <person name="Ternei M.A."/>
            <person name="Charlop-Powers Z."/>
            <person name="Calle P.Y."/>
            <person name="Kim J.H."/>
            <person name="Brady S.F."/>
        </authorList>
    </citation>
    <scope>NUCLEOTIDE SEQUENCE</scope>
</reference>
<feature type="region of interest" description="Disordered" evidence="1">
    <location>
        <begin position="226"/>
        <end position="252"/>
    </location>
</feature>
<dbReference type="InterPro" id="IPR003115">
    <property type="entry name" value="ParB_N"/>
</dbReference>
<dbReference type="SMART" id="SM00470">
    <property type="entry name" value="ParB"/>
    <property type="match status" value="1"/>
</dbReference>
<proteinExistence type="predicted"/>
<organism evidence="3">
    <name type="scientific">uncultured bacterium esnapd15</name>
    <dbReference type="NCBI Taxonomy" id="1366595"/>
    <lineage>
        <taxon>Bacteria</taxon>
        <taxon>environmental samples</taxon>
    </lineage>
</organism>
<dbReference type="EMBL" id="KF264554">
    <property type="protein sequence ID" value="AGS49770.1"/>
    <property type="molecule type" value="Genomic_DNA"/>
</dbReference>
<evidence type="ECO:0000313" key="3">
    <source>
        <dbReference type="EMBL" id="AGS49770.1"/>
    </source>
</evidence>
<evidence type="ECO:0000256" key="1">
    <source>
        <dbReference type="SAM" id="MobiDB-lite"/>
    </source>
</evidence>
<dbReference type="AlphaFoldDB" id="S5TLD2"/>
<evidence type="ECO:0000259" key="2">
    <source>
        <dbReference type="SMART" id="SM00470"/>
    </source>
</evidence>
<dbReference type="InterPro" id="IPR036086">
    <property type="entry name" value="ParB/Sulfiredoxin_sf"/>
</dbReference>
<dbReference type="SUPFAM" id="SSF110849">
    <property type="entry name" value="ParB/Sulfiredoxin"/>
    <property type="match status" value="1"/>
</dbReference>
<feature type="domain" description="ParB-like N-terminal" evidence="2">
    <location>
        <begin position="14"/>
        <end position="98"/>
    </location>
</feature>
<name>S5TLD2_9BACT</name>